<dbReference type="PANTHER" id="PTHR43437">
    <property type="entry name" value="HYDROXYACYL-THIOESTER DEHYDRATASE TYPE 2, MITOCHONDRIAL-RELATED"/>
    <property type="match status" value="1"/>
</dbReference>
<evidence type="ECO:0000313" key="2">
    <source>
        <dbReference type="EMBL" id="KFX74524.1"/>
    </source>
</evidence>
<organism evidence="2">
    <name type="scientific">Bacteroides fragilis</name>
    <dbReference type="NCBI Taxonomy" id="817"/>
    <lineage>
        <taxon>Bacteria</taxon>
        <taxon>Pseudomonadati</taxon>
        <taxon>Bacteroidota</taxon>
        <taxon>Bacteroidia</taxon>
        <taxon>Bacteroidales</taxon>
        <taxon>Bacteroidaceae</taxon>
        <taxon>Bacteroides</taxon>
    </lineage>
</organism>
<sequence>MEFQEFVEKSQALEMTYLVTQEVYDAFQKCSNDMNPLHTNEEFANQKGFPECVMYGNILNAFVSHFVGMALPSLDVMIQTQDIQFRKPIYLGDEITIKAAPEDVSEAVKIVNFKLKFYRPAEKKPELVATGHVQIGMLHDN</sequence>
<dbReference type="EMBL" id="QRJE01000025">
    <property type="protein sequence ID" value="RHH09113.1"/>
    <property type="molecule type" value="Genomic_DNA"/>
</dbReference>
<protein>
    <recommendedName>
        <fullName evidence="1">MaoC-like domain-containing protein</fullName>
    </recommendedName>
</protein>
<dbReference type="InterPro" id="IPR050965">
    <property type="entry name" value="UPF0336/Enoyl-CoA_hydratase"/>
</dbReference>
<proteinExistence type="predicted"/>
<dbReference type="Gene3D" id="3.10.129.10">
    <property type="entry name" value="Hotdog Thioesterase"/>
    <property type="match status" value="1"/>
</dbReference>
<name>A0A0I9UQH4_BACFG</name>
<accession>A0A0I9UQH4</accession>
<dbReference type="GO" id="GO:0006633">
    <property type="term" value="P:fatty acid biosynthetic process"/>
    <property type="evidence" value="ECO:0007669"/>
    <property type="project" value="TreeGrafter"/>
</dbReference>
<dbReference type="RefSeq" id="WP_044300516.1">
    <property type="nucleotide sequence ID" value="NZ_CAEUHN010000001.1"/>
</dbReference>
<dbReference type="PATRIC" id="fig|817.53.peg.2461"/>
<dbReference type="EMBL" id="JMZZ02000145">
    <property type="protein sequence ID" value="KFX74524.1"/>
    <property type="molecule type" value="Genomic_DNA"/>
</dbReference>
<evidence type="ECO:0000313" key="3">
    <source>
        <dbReference type="EMBL" id="RHH09113.1"/>
    </source>
</evidence>
<reference evidence="2" key="1">
    <citation type="book" date="2014" name="THE 24TH EUROPEAN CONGRESS OF CLINICAL MICROBIOLOGY AND INFECTIOUS DISEASES" publisher="ECCMID 2014" city="Barcelona, Spain">
        <title>Identification of resistance genes in three multidrug-resistant Bacteroides fragilis isolates by whole genome sequencing.</title>
        <editorList>
            <person name="Unknown"/>
            <person name="A."/>
        </editorList>
        <authorList>
            <person name="Sydenham T.V."/>
            <person name="Hasman H."/>
            <person name="Wang M."/>
            <person name="Soki J."/>
            <person name="Nagy E."/>
            <person name="Justesen U.S."/>
        </authorList>
    </citation>
    <scope>NUCLEOTIDE SEQUENCE</scope>
    <source>
        <strain evidence="2">DCMOUH0018B</strain>
    </source>
</reference>
<comment type="caution">
    <text evidence="2">The sequence shown here is derived from an EMBL/GenBank/DDBJ whole genome shotgun (WGS) entry which is preliminary data.</text>
</comment>
<dbReference type="Proteomes" id="UP000266644">
    <property type="component" value="Unassembled WGS sequence"/>
</dbReference>
<dbReference type="InterPro" id="IPR029069">
    <property type="entry name" value="HotDog_dom_sf"/>
</dbReference>
<dbReference type="Pfam" id="PF01575">
    <property type="entry name" value="MaoC_dehydratas"/>
    <property type="match status" value="1"/>
</dbReference>
<evidence type="ECO:0000313" key="4">
    <source>
        <dbReference type="Proteomes" id="UP000266644"/>
    </source>
</evidence>
<gene>
    <name evidence="3" type="ORF">DW228_15470</name>
    <name evidence="2" type="ORF">EE52_0211925</name>
</gene>
<dbReference type="SUPFAM" id="SSF54637">
    <property type="entry name" value="Thioesterase/thiol ester dehydrase-isomerase"/>
    <property type="match status" value="1"/>
</dbReference>
<dbReference type="InterPro" id="IPR002539">
    <property type="entry name" value="MaoC-like_dom"/>
</dbReference>
<reference evidence="3 4" key="3">
    <citation type="submission" date="2018-08" db="EMBL/GenBank/DDBJ databases">
        <title>A genome reference for cultivated species of the human gut microbiota.</title>
        <authorList>
            <person name="Zou Y."/>
            <person name="Xue W."/>
            <person name="Luo G."/>
        </authorList>
    </citation>
    <scope>NUCLEOTIDE SEQUENCE [LARGE SCALE GENOMIC DNA]</scope>
    <source>
        <strain evidence="3 4">AM18-6</strain>
    </source>
</reference>
<evidence type="ECO:0000259" key="1">
    <source>
        <dbReference type="Pfam" id="PF01575"/>
    </source>
</evidence>
<dbReference type="PANTHER" id="PTHR43437:SF3">
    <property type="entry name" value="HYDROXYACYL-THIOESTER DEHYDRATASE TYPE 2, MITOCHONDRIAL"/>
    <property type="match status" value="1"/>
</dbReference>
<dbReference type="GO" id="GO:0019171">
    <property type="term" value="F:(3R)-hydroxyacyl-[acyl-carrier-protein] dehydratase activity"/>
    <property type="evidence" value="ECO:0007669"/>
    <property type="project" value="TreeGrafter"/>
</dbReference>
<reference evidence="2" key="2">
    <citation type="submission" date="2014-07" db="EMBL/GenBank/DDBJ databases">
        <title>Genetics and epidemiology of antimicrobial resistance in B. fragilis group.</title>
        <authorList>
            <person name="Sydenham T.V."/>
            <person name="Hasman H."/>
            <person name="Kemp M."/>
            <person name="Justesen U.S."/>
        </authorList>
    </citation>
    <scope>NUCLEOTIDE SEQUENCE [LARGE SCALE GENOMIC DNA]</scope>
    <source>
        <strain evidence="2">DCMOUH0018B</strain>
    </source>
</reference>
<dbReference type="AlphaFoldDB" id="A0A0I9UQH4"/>
<feature type="domain" description="MaoC-like" evidence="1">
    <location>
        <begin position="4"/>
        <end position="106"/>
    </location>
</feature>